<name>A0A517SJD3_9PLAN</name>
<dbReference type="GO" id="GO:0016706">
    <property type="term" value="F:2-oxoglutarate-dependent dioxygenase activity"/>
    <property type="evidence" value="ECO:0007669"/>
    <property type="project" value="UniProtKB-ARBA"/>
</dbReference>
<keyword evidence="2" id="KW-0560">Oxidoreductase</keyword>
<dbReference type="SUPFAM" id="SSF51197">
    <property type="entry name" value="Clavaminate synthase-like"/>
    <property type="match status" value="1"/>
</dbReference>
<reference evidence="2 3" key="1">
    <citation type="submission" date="2019-02" db="EMBL/GenBank/DDBJ databases">
        <title>Deep-cultivation of Planctomycetes and their phenomic and genomic characterization uncovers novel biology.</title>
        <authorList>
            <person name="Wiegand S."/>
            <person name="Jogler M."/>
            <person name="Boedeker C."/>
            <person name="Pinto D."/>
            <person name="Vollmers J."/>
            <person name="Rivas-Marin E."/>
            <person name="Kohn T."/>
            <person name="Peeters S.H."/>
            <person name="Heuer A."/>
            <person name="Rast P."/>
            <person name="Oberbeckmann S."/>
            <person name="Bunk B."/>
            <person name="Jeske O."/>
            <person name="Meyerdierks A."/>
            <person name="Storesund J.E."/>
            <person name="Kallscheuer N."/>
            <person name="Luecker S."/>
            <person name="Lage O.M."/>
            <person name="Pohl T."/>
            <person name="Merkel B.J."/>
            <person name="Hornburger P."/>
            <person name="Mueller R.-W."/>
            <person name="Bruemmer F."/>
            <person name="Labrenz M."/>
            <person name="Spormann A.M."/>
            <person name="Op den Camp H."/>
            <person name="Overmann J."/>
            <person name="Amann R."/>
            <person name="Jetten M.S.M."/>
            <person name="Mascher T."/>
            <person name="Medema M.H."/>
            <person name="Devos D.P."/>
            <person name="Kaster A.-K."/>
            <person name="Ovreas L."/>
            <person name="Rohde M."/>
            <person name="Galperin M.Y."/>
            <person name="Jogler C."/>
        </authorList>
    </citation>
    <scope>NUCLEOTIDE SEQUENCE [LARGE SCALE GENOMIC DNA]</scope>
    <source>
        <strain evidence="2 3">Pan44</strain>
    </source>
</reference>
<sequence>MQRGNMPDRTLIDDYRRNGVIVVPGLLSSLELQDVRRRIEGYQGDRLKDLPAGDFTLEPDGKTVRNLWRMEQHDPFFLEFAGQSRFLDLVGPLVNGEPVLVGVETFNKPALVGSAVPPHQDNAYFCQSPADVLTVWIAIDPATPENGAVEYLLGSHGGLRPHRPSGVKGNSIGLVETPRDEFPRFLGTIDAGDALIHHAQTIHFSSSNRSPDSRLSLILVYRGKHTATDADLKERYVNAFRMTNA</sequence>
<dbReference type="AlphaFoldDB" id="A0A517SJD3"/>
<evidence type="ECO:0000256" key="1">
    <source>
        <dbReference type="ARBA" id="ARBA00001954"/>
    </source>
</evidence>
<accession>A0A517SJD3</accession>
<dbReference type="PANTHER" id="PTHR20883">
    <property type="entry name" value="PHYTANOYL-COA DIOXYGENASE DOMAIN CONTAINING 1"/>
    <property type="match status" value="1"/>
</dbReference>
<dbReference type="Gene3D" id="2.60.120.620">
    <property type="entry name" value="q2cbj1_9rhob like domain"/>
    <property type="match status" value="1"/>
</dbReference>
<organism evidence="2 3">
    <name type="scientific">Caulifigura coniformis</name>
    <dbReference type="NCBI Taxonomy" id="2527983"/>
    <lineage>
        <taxon>Bacteria</taxon>
        <taxon>Pseudomonadati</taxon>
        <taxon>Planctomycetota</taxon>
        <taxon>Planctomycetia</taxon>
        <taxon>Planctomycetales</taxon>
        <taxon>Planctomycetaceae</taxon>
        <taxon>Caulifigura</taxon>
    </lineage>
</organism>
<comment type="cofactor">
    <cofactor evidence="1">
        <name>Fe(2+)</name>
        <dbReference type="ChEBI" id="CHEBI:29033"/>
    </cofactor>
</comment>
<keyword evidence="2" id="KW-0223">Dioxygenase</keyword>
<keyword evidence="3" id="KW-1185">Reference proteome</keyword>
<dbReference type="PANTHER" id="PTHR20883:SF48">
    <property type="entry name" value="ECTOINE DIOXYGENASE"/>
    <property type="match status" value="1"/>
</dbReference>
<dbReference type="InterPro" id="IPR008775">
    <property type="entry name" value="Phytyl_CoA_dOase-like"/>
</dbReference>
<dbReference type="Pfam" id="PF05721">
    <property type="entry name" value="PhyH"/>
    <property type="match status" value="1"/>
</dbReference>
<gene>
    <name evidence="2" type="ORF">Pan44_42920</name>
</gene>
<evidence type="ECO:0000313" key="2">
    <source>
        <dbReference type="EMBL" id="QDT56240.1"/>
    </source>
</evidence>
<dbReference type="Proteomes" id="UP000315700">
    <property type="component" value="Chromosome"/>
</dbReference>
<dbReference type="InParanoid" id="A0A517SJD3"/>
<dbReference type="EMBL" id="CP036271">
    <property type="protein sequence ID" value="QDT56240.1"/>
    <property type="molecule type" value="Genomic_DNA"/>
</dbReference>
<dbReference type="KEGG" id="ccos:Pan44_42920"/>
<evidence type="ECO:0000313" key="3">
    <source>
        <dbReference type="Proteomes" id="UP000315700"/>
    </source>
</evidence>
<dbReference type="GO" id="GO:0005506">
    <property type="term" value="F:iron ion binding"/>
    <property type="evidence" value="ECO:0007669"/>
    <property type="project" value="UniProtKB-ARBA"/>
</dbReference>
<protein>
    <submittedName>
        <fullName evidence="2">Phytanoyl-CoA dioxygenase (PhyH)</fullName>
    </submittedName>
</protein>
<proteinExistence type="predicted"/>